<evidence type="ECO:0000313" key="1">
    <source>
        <dbReference type="EMBL" id="CAN0429590.1"/>
    </source>
</evidence>
<sequence length="148" mass="16671">MLSRFSHVQLFATLCTVVHQTPLSMGFSRQEYWSVLPCLPPGDLPDPGIEPTSPVAPALQADSLPLSQQGSQWYCICLLEKNIHTKEPVSSNSCSRVNCTWKNAVRESSIRCDQEITCFKPLKFFKSCLLQQLSLIILTNTMNKSNFY</sequence>
<reference evidence="1" key="2">
    <citation type="submission" date="2025-03" db="EMBL/GenBank/DDBJ databases">
        <authorList>
            <consortium name="ELIXIR-Norway"/>
            <consortium name="Elixir Norway"/>
        </authorList>
    </citation>
    <scope>NUCLEOTIDE SEQUENCE</scope>
</reference>
<organism evidence="1 2">
    <name type="scientific">Rangifer tarandus platyrhynchus</name>
    <name type="common">Svalbard reindeer</name>
    <dbReference type="NCBI Taxonomy" id="3082113"/>
    <lineage>
        <taxon>Eukaryota</taxon>
        <taxon>Metazoa</taxon>
        <taxon>Chordata</taxon>
        <taxon>Craniata</taxon>
        <taxon>Vertebrata</taxon>
        <taxon>Euteleostomi</taxon>
        <taxon>Mammalia</taxon>
        <taxon>Eutheria</taxon>
        <taxon>Laurasiatheria</taxon>
        <taxon>Artiodactyla</taxon>
        <taxon>Ruminantia</taxon>
        <taxon>Pecora</taxon>
        <taxon>Cervidae</taxon>
        <taxon>Odocoileinae</taxon>
        <taxon>Rangifer</taxon>
    </lineage>
</organism>
<name>A0AC59ZHX1_RANTA</name>
<proteinExistence type="predicted"/>
<gene>
    <name evidence="1" type="ORF">MRATA1EN22A_LOCUS18622</name>
</gene>
<reference evidence="1" key="1">
    <citation type="submission" date="2023-05" db="EMBL/GenBank/DDBJ databases">
        <authorList>
            <consortium name="ELIXIR-Norway"/>
        </authorList>
    </citation>
    <scope>NUCLEOTIDE SEQUENCE</scope>
</reference>
<dbReference type="EMBL" id="OX596087">
    <property type="protein sequence ID" value="CAN0429590.1"/>
    <property type="molecule type" value="Genomic_DNA"/>
</dbReference>
<protein>
    <submittedName>
        <fullName evidence="1">Uncharacterized protein</fullName>
    </submittedName>
</protein>
<dbReference type="Proteomes" id="UP001162501">
    <property type="component" value="Chromosome 3"/>
</dbReference>
<evidence type="ECO:0000313" key="2">
    <source>
        <dbReference type="Proteomes" id="UP001162501"/>
    </source>
</evidence>
<accession>A0AC59ZHX1</accession>